<comment type="caution">
    <text evidence="1">The sequence shown here is derived from an EMBL/GenBank/DDBJ whole genome shotgun (WGS) entry which is preliminary data.</text>
</comment>
<dbReference type="Proteomes" id="UP000072578">
    <property type="component" value="Unassembled WGS sequence"/>
</dbReference>
<accession>A0A139RCJ5</accession>
<evidence type="ECO:0000313" key="2">
    <source>
        <dbReference type="Proteomes" id="UP000072578"/>
    </source>
</evidence>
<dbReference type="EMBL" id="LQZF01000152">
    <property type="protein sequence ID" value="KXU12448.1"/>
    <property type="molecule type" value="Genomic_DNA"/>
</dbReference>
<keyword evidence="1" id="KW-0378">Hydrolase</keyword>
<evidence type="ECO:0000313" key="1">
    <source>
        <dbReference type="EMBL" id="KXU12448.1"/>
    </source>
</evidence>
<dbReference type="GO" id="GO:0016787">
    <property type="term" value="F:hydrolase activity"/>
    <property type="evidence" value="ECO:0007669"/>
    <property type="project" value="UniProtKB-KW"/>
</dbReference>
<dbReference type="AlphaFoldDB" id="A0A139RCJ5"/>
<protein>
    <submittedName>
        <fullName evidence="1">N-ethylammeline chlorohydrolase</fullName>
    </submittedName>
</protein>
<name>A0A139RCJ5_9STRE</name>
<reference evidence="1 2" key="1">
    <citation type="submission" date="2016-01" db="EMBL/GenBank/DDBJ databases">
        <title>Highly variable Streptococcus oralis are common among viridans streptococci isolated from primates.</title>
        <authorList>
            <person name="Denapaite D."/>
            <person name="Rieger M."/>
            <person name="Koendgen S."/>
            <person name="Brueckner R."/>
            <person name="Ochigava I."/>
            <person name="Kappeler P."/>
            <person name="Maetz-Rensing K."/>
            <person name="Leendertz F."/>
            <person name="Hakenbeck R."/>
        </authorList>
    </citation>
    <scope>NUCLEOTIDE SEQUENCE [LARGE SCALE GENOMIC DNA]</scope>
    <source>
        <strain evidence="1 2">DD18</strain>
    </source>
</reference>
<dbReference type="PATRIC" id="fig|68892.8.peg.1744"/>
<gene>
    <name evidence="1" type="ORF">SINDD18_01595</name>
</gene>
<organism evidence="1 2">
    <name type="scientific">Streptococcus infantis</name>
    <dbReference type="NCBI Taxonomy" id="68892"/>
    <lineage>
        <taxon>Bacteria</taxon>
        <taxon>Bacillati</taxon>
        <taxon>Bacillota</taxon>
        <taxon>Bacilli</taxon>
        <taxon>Lactobacillales</taxon>
        <taxon>Streptococcaceae</taxon>
        <taxon>Streptococcus</taxon>
    </lineage>
</organism>
<sequence length="40" mass="4552">MKIKEQTRKRAAGCSKHSFEVVDRTDEVSSKYCFEVVDGS</sequence>
<proteinExistence type="predicted"/>